<dbReference type="OrthoDB" id="6993804at2"/>
<dbReference type="Proteomes" id="UP000077787">
    <property type="component" value="Chromosome"/>
</dbReference>
<evidence type="ECO:0000313" key="3">
    <source>
        <dbReference type="Proteomes" id="UP000077787"/>
    </source>
</evidence>
<reference evidence="2 3" key="1">
    <citation type="submission" date="2016-05" db="EMBL/GenBank/DDBJ databases">
        <title>Genome sequence of Pseudomonas stutzeri 273 and identification of the exopolysaccharide biosynthesis locus.</title>
        <authorList>
            <person name="Wu S."/>
            <person name="Sun C."/>
        </authorList>
    </citation>
    <scope>NUCLEOTIDE SEQUENCE [LARGE SCALE GENOMIC DNA]</scope>
    <source>
        <strain evidence="2 3">273</strain>
    </source>
</reference>
<dbReference type="InterPro" id="IPR021326">
    <property type="entry name" value="DUF2931"/>
</dbReference>
<dbReference type="PROSITE" id="PS51257">
    <property type="entry name" value="PROKAR_LIPOPROTEIN"/>
    <property type="match status" value="1"/>
</dbReference>
<sequence length="220" mass="24300">MTKPFFSLLAVLVLCGCQAHDPLSAMKDPKARWWSLEFIGPNYMTGWVESSVVQDIDGRLIDHGGGGVIGNGNPGYATETAKGWVGGVGSNTRGVVGADLPKRIYVRWQSIVEPQTYRAWVDIPEQARELMLASVQRRCPDTPTRTARYMASMYFGLAPGGIVQVWVVDSCGYPVKVARTEAEVEPMGPSQGKTNGRYAYTINDKTRRYIIKYGIPYGSW</sequence>
<dbReference type="Pfam" id="PF11153">
    <property type="entry name" value="DUF2931"/>
    <property type="match status" value="1"/>
</dbReference>
<protein>
    <recommendedName>
        <fullName evidence="4">DUF2931 family protein</fullName>
    </recommendedName>
</protein>
<feature type="chain" id="PRO_5008002808" description="DUF2931 family protein" evidence="1">
    <location>
        <begin position="20"/>
        <end position="220"/>
    </location>
</feature>
<evidence type="ECO:0000313" key="2">
    <source>
        <dbReference type="EMBL" id="ANF25377.1"/>
    </source>
</evidence>
<dbReference type="RefSeq" id="WP_064481305.1">
    <property type="nucleotide sequence ID" value="NZ_CP015641.1"/>
</dbReference>
<name>A0A172WPU3_STUST</name>
<feature type="signal peptide" evidence="1">
    <location>
        <begin position="1"/>
        <end position="19"/>
    </location>
</feature>
<dbReference type="EMBL" id="CP015641">
    <property type="protein sequence ID" value="ANF25377.1"/>
    <property type="molecule type" value="Genomic_DNA"/>
</dbReference>
<gene>
    <name evidence="2" type="ORF">PS273GM_09565</name>
</gene>
<dbReference type="AlphaFoldDB" id="A0A172WPU3"/>
<proteinExistence type="predicted"/>
<evidence type="ECO:0008006" key="4">
    <source>
        <dbReference type="Google" id="ProtNLM"/>
    </source>
</evidence>
<evidence type="ECO:0000256" key="1">
    <source>
        <dbReference type="SAM" id="SignalP"/>
    </source>
</evidence>
<accession>A0A172WPU3</accession>
<organism evidence="2 3">
    <name type="scientific">Stutzerimonas stutzeri</name>
    <name type="common">Pseudomonas stutzeri</name>
    <dbReference type="NCBI Taxonomy" id="316"/>
    <lineage>
        <taxon>Bacteria</taxon>
        <taxon>Pseudomonadati</taxon>
        <taxon>Pseudomonadota</taxon>
        <taxon>Gammaproteobacteria</taxon>
        <taxon>Pseudomonadales</taxon>
        <taxon>Pseudomonadaceae</taxon>
        <taxon>Stutzerimonas</taxon>
    </lineage>
</organism>
<keyword evidence="1" id="KW-0732">Signal</keyword>